<feature type="compositionally biased region" description="Low complexity" evidence="5">
    <location>
        <begin position="16"/>
        <end position="29"/>
    </location>
</feature>
<dbReference type="GO" id="GO:0007165">
    <property type="term" value="P:signal transduction"/>
    <property type="evidence" value="ECO:0007669"/>
    <property type="project" value="UniProtKB-ARBA"/>
</dbReference>
<reference evidence="6" key="1">
    <citation type="submission" date="2018-01" db="EMBL/GenBank/DDBJ databases">
        <authorList>
            <person name="Mao J.F."/>
        </authorList>
    </citation>
    <scope>NUCLEOTIDE SEQUENCE</scope>
    <source>
        <strain evidence="6">Huo1</strain>
        <tissue evidence="6">Leaf</tissue>
    </source>
</reference>
<evidence type="ECO:0000256" key="1">
    <source>
        <dbReference type="ARBA" id="ARBA00004123"/>
    </source>
</evidence>
<dbReference type="GO" id="GO:0005634">
    <property type="term" value="C:nucleus"/>
    <property type="evidence" value="ECO:0007669"/>
    <property type="project" value="UniProtKB-SubCell"/>
</dbReference>
<keyword evidence="7" id="KW-1185">Reference proteome</keyword>
<keyword evidence="3" id="KW-0804">Transcription</keyword>
<dbReference type="InterPro" id="IPR044273">
    <property type="entry name" value="PIF3-like"/>
</dbReference>
<name>A0A8X8XS80_SALSN</name>
<evidence type="ECO:0000313" key="6">
    <source>
        <dbReference type="EMBL" id="KAG6418099.1"/>
    </source>
</evidence>
<comment type="caution">
    <text evidence="6">The sequence shown here is derived from an EMBL/GenBank/DDBJ whole genome shotgun (WGS) entry which is preliminary data.</text>
</comment>
<evidence type="ECO:0000256" key="5">
    <source>
        <dbReference type="SAM" id="MobiDB-lite"/>
    </source>
</evidence>
<dbReference type="InterPro" id="IPR036638">
    <property type="entry name" value="HLH_DNA-bd_sf"/>
</dbReference>
<dbReference type="AlphaFoldDB" id="A0A8X8XS80"/>
<sequence length="573" mass="63464">MPLYEFLRLAIEKLESSQQKSSSIDPSSKTENGLFGQPDKVATNLSLQPDTPSACDGERPGKSSGVEYIFNDISPVLDISQKDEASPWLSYPGDDSLQVYSSGVLPQPSSSVSFMSQKHGRSCDQAVIDSDVVELSSFKARPLQTCLHQKDQTDDPSLLNCQDAKFWNSEEGVDLHVPAAVNSSRLLANEDKDLFLDGRTKDISLDTFLKTDKSSIQSNTVASTRPLDGKRIIESIVGSSFVSSRNGADKNLDEQNHYTKRKSRGNEESECQSDVSLWKGFSLMWLPVSISHRFSWQELQTESVGLKTLTPAEGGRGSKRRRVAEMHNLSERVRLANPVRTYIGFSFVFVYADVGAFHNRGEEIGSIRKCLLCKNLYPTAIRSFYYPQTDKASMLDEAIEYLKILKHQVQVMSMGYGVCVAPLMFPPGAQNMYYAPTPHPSYAGMRMGAGFGNMTVDAAHCSVFYQHFSTPVVNCQGAIAPMHGHPCPRLHSTVSGVHTHFFPPTKCNKTTAMGSSALKLTNHNSKDVIANKKSHNMEVSSSVSTQVSDGSVYYYTLLYIHDKILHLHCLPRN</sequence>
<gene>
    <name evidence="6" type="ORF">SASPL_120298</name>
</gene>
<evidence type="ECO:0008006" key="8">
    <source>
        <dbReference type="Google" id="ProtNLM"/>
    </source>
</evidence>
<comment type="subcellular location">
    <subcellularLocation>
        <location evidence="1">Nucleus</location>
    </subcellularLocation>
</comment>
<evidence type="ECO:0000256" key="2">
    <source>
        <dbReference type="ARBA" id="ARBA00023015"/>
    </source>
</evidence>
<accession>A0A8X8XS80</accession>
<dbReference type="EMBL" id="PNBA02000007">
    <property type="protein sequence ID" value="KAG6418099.1"/>
    <property type="molecule type" value="Genomic_DNA"/>
</dbReference>
<dbReference type="PANTHER" id="PTHR46807:SF1">
    <property type="entry name" value="TRANSCRIPTION FACTOR PIF3"/>
    <property type="match status" value="1"/>
</dbReference>
<dbReference type="SUPFAM" id="SSF47459">
    <property type="entry name" value="HLH, helix-loop-helix DNA-binding domain"/>
    <property type="match status" value="1"/>
</dbReference>
<feature type="compositionally biased region" description="Basic and acidic residues" evidence="5">
    <location>
        <begin position="247"/>
        <end position="257"/>
    </location>
</feature>
<protein>
    <recommendedName>
        <fullName evidence="8">Phytochrome-interacting factor 3</fullName>
    </recommendedName>
</protein>
<dbReference type="PANTHER" id="PTHR46807">
    <property type="entry name" value="TRANSCRIPTION FACTOR PIF3"/>
    <property type="match status" value="1"/>
</dbReference>
<evidence type="ECO:0000256" key="3">
    <source>
        <dbReference type="ARBA" id="ARBA00023163"/>
    </source>
</evidence>
<dbReference type="Proteomes" id="UP000298416">
    <property type="component" value="Unassembled WGS sequence"/>
</dbReference>
<evidence type="ECO:0000313" key="7">
    <source>
        <dbReference type="Proteomes" id="UP000298416"/>
    </source>
</evidence>
<dbReference type="GO" id="GO:0046983">
    <property type="term" value="F:protein dimerization activity"/>
    <property type="evidence" value="ECO:0007669"/>
    <property type="project" value="InterPro"/>
</dbReference>
<proteinExistence type="predicted"/>
<dbReference type="GO" id="GO:0003700">
    <property type="term" value="F:DNA-binding transcription factor activity"/>
    <property type="evidence" value="ECO:0007669"/>
    <property type="project" value="InterPro"/>
</dbReference>
<evidence type="ECO:0000256" key="4">
    <source>
        <dbReference type="ARBA" id="ARBA00023242"/>
    </source>
</evidence>
<feature type="region of interest" description="Disordered" evidence="5">
    <location>
        <begin position="15"/>
        <end position="61"/>
    </location>
</feature>
<reference evidence="6" key="2">
    <citation type="submission" date="2020-08" db="EMBL/GenBank/DDBJ databases">
        <title>Plant Genome Project.</title>
        <authorList>
            <person name="Zhang R.-G."/>
        </authorList>
    </citation>
    <scope>NUCLEOTIDE SEQUENCE</scope>
    <source>
        <strain evidence="6">Huo1</strain>
        <tissue evidence="6">Leaf</tissue>
    </source>
</reference>
<keyword evidence="2" id="KW-0805">Transcription regulation</keyword>
<organism evidence="6">
    <name type="scientific">Salvia splendens</name>
    <name type="common">Scarlet sage</name>
    <dbReference type="NCBI Taxonomy" id="180675"/>
    <lineage>
        <taxon>Eukaryota</taxon>
        <taxon>Viridiplantae</taxon>
        <taxon>Streptophyta</taxon>
        <taxon>Embryophyta</taxon>
        <taxon>Tracheophyta</taxon>
        <taxon>Spermatophyta</taxon>
        <taxon>Magnoliopsida</taxon>
        <taxon>eudicotyledons</taxon>
        <taxon>Gunneridae</taxon>
        <taxon>Pentapetalae</taxon>
        <taxon>asterids</taxon>
        <taxon>lamiids</taxon>
        <taxon>Lamiales</taxon>
        <taxon>Lamiaceae</taxon>
        <taxon>Nepetoideae</taxon>
        <taxon>Mentheae</taxon>
        <taxon>Salviinae</taxon>
        <taxon>Salvia</taxon>
        <taxon>Salvia subgen. Calosphace</taxon>
        <taxon>core Calosphace</taxon>
    </lineage>
</organism>
<keyword evidence="4" id="KW-0539">Nucleus</keyword>
<feature type="region of interest" description="Disordered" evidence="5">
    <location>
        <begin position="247"/>
        <end position="269"/>
    </location>
</feature>